<dbReference type="Pfam" id="PF03466">
    <property type="entry name" value="LysR_substrate"/>
    <property type="match status" value="1"/>
</dbReference>
<dbReference type="GO" id="GO:0006351">
    <property type="term" value="P:DNA-templated transcription"/>
    <property type="evidence" value="ECO:0007669"/>
    <property type="project" value="TreeGrafter"/>
</dbReference>
<protein>
    <submittedName>
        <fullName evidence="6">Transcriptional regulator, LysR family</fullName>
    </submittedName>
</protein>
<sequence length="298" mass="33415">MEKRLTDLDWSLIQSFVAVAETGSLSAAARQLNASQPTLGRHIRVLEDHLGLELFHRQARGFELTHKGQELLTPARDMAAAMADLSLRAAGQENRLEGDVRIACSVFMAHHAMPDIIADIRQKEPAIKIDLLPSDQSENLLFREADIAVRMYRPEQLDMITRHLGNISLGMFAAQSYLDRKGRPRGAVDLPHHDIVGYDANDDIIREMRGMGIPATRDWFAVRCDNQSAYWELVRAGCGLGFCQTDVARKTAGIEEVTVDFPLPVLPVWLTAHEALRHTPRISRVWELLEEALKPLVS</sequence>
<dbReference type="SUPFAM" id="SSF53850">
    <property type="entry name" value="Periplasmic binding protein-like II"/>
    <property type="match status" value="1"/>
</dbReference>
<dbReference type="EMBL" id="FOSZ01000003">
    <property type="protein sequence ID" value="SFK92558.1"/>
    <property type="molecule type" value="Genomic_DNA"/>
</dbReference>
<dbReference type="GO" id="GO:0003700">
    <property type="term" value="F:DNA-binding transcription factor activity"/>
    <property type="evidence" value="ECO:0007669"/>
    <property type="project" value="InterPro"/>
</dbReference>
<dbReference type="PANTHER" id="PTHR30537">
    <property type="entry name" value="HTH-TYPE TRANSCRIPTIONAL REGULATOR"/>
    <property type="match status" value="1"/>
</dbReference>
<evidence type="ECO:0000256" key="2">
    <source>
        <dbReference type="ARBA" id="ARBA00023015"/>
    </source>
</evidence>
<evidence type="ECO:0000313" key="6">
    <source>
        <dbReference type="EMBL" id="SFK92558.1"/>
    </source>
</evidence>
<dbReference type="FunFam" id="1.10.10.10:FF:000001">
    <property type="entry name" value="LysR family transcriptional regulator"/>
    <property type="match status" value="1"/>
</dbReference>
<evidence type="ECO:0000256" key="4">
    <source>
        <dbReference type="ARBA" id="ARBA00023163"/>
    </source>
</evidence>
<dbReference type="STRING" id="1280847.SAMN04488036_103160"/>
<dbReference type="InterPro" id="IPR036388">
    <property type="entry name" value="WH-like_DNA-bd_sf"/>
</dbReference>
<keyword evidence="4" id="KW-0804">Transcription</keyword>
<dbReference type="InterPro" id="IPR005119">
    <property type="entry name" value="LysR_subst-bd"/>
</dbReference>
<name>A0A1I4DFZ7_9RHOB</name>
<dbReference type="InterPro" id="IPR058163">
    <property type="entry name" value="LysR-type_TF_proteobact-type"/>
</dbReference>
<evidence type="ECO:0000256" key="1">
    <source>
        <dbReference type="ARBA" id="ARBA00009437"/>
    </source>
</evidence>
<keyword evidence="3" id="KW-0238">DNA-binding</keyword>
<proteinExistence type="inferred from homology"/>
<dbReference type="PANTHER" id="PTHR30537:SF3">
    <property type="entry name" value="TRANSCRIPTIONAL REGULATORY PROTEIN"/>
    <property type="match status" value="1"/>
</dbReference>
<dbReference type="SUPFAM" id="SSF46785">
    <property type="entry name" value="Winged helix' DNA-binding domain"/>
    <property type="match status" value="1"/>
</dbReference>
<dbReference type="PRINTS" id="PR00039">
    <property type="entry name" value="HTHLYSR"/>
</dbReference>
<comment type="similarity">
    <text evidence="1">Belongs to the LysR transcriptional regulatory family.</text>
</comment>
<dbReference type="Gene3D" id="1.10.10.10">
    <property type="entry name" value="Winged helix-like DNA-binding domain superfamily/Winged helix DNA-binding domain"/>
    <property type="match status" value="1"/>
</dbReference>
<dbReference type="InterPro" id="IPR000847">
    <property type="entry name" value="LysR_HTH_N"/>
</dbReference>
<evidence type="ECO:0000256" key="3">
    <source>
        <dbReference type="ARBA" id="ARBA00023125"/>
    </source>
</evidence>
<gene>
    <name evidence="6" type="ORF">SAMN04488036_103160</name>
</gene>
<keyword evidence="7" id="KW-1185">Reference proteome</keyword>
<dbReference type="GO" id="GO:0043565">
    <property type="term" value="F:sequence-specific DNA binding"/>
    <property type="evidence" value="ECO:0007669"/>
    <property type="project" value="TreeGrafter"/>
</dbReference>
<dbReference type="RefSeq" id="WP_093323096.1">
    <property type="nucleotide sequence ID" value="NZ_FOSZ01000003.1"/>
</dbReference>
<evidence type="ECO:0000259" key="5">
    <source>
        <dbReference type="PROSITE" id="PS50931"/>
    </source>
</evidence>
<reference evidence="7" key="1">
    <citation type="submission" date="2016-10" db="EMBL/GenBank/DDBJ databases">
        <authorList>
            <person name="Varghese N."/>
            <person name="Submissions S."/>
        </authorList>
    </citation>
    <scope>NUCLEOTIDE SEQUENCE [LARGE SCALE GENOMIC DNA]</scope>
    <source>
        <strain evidence="7">DSM 28453</strain>
    </source>
</reference>
<dbReference type="InterPro" id="IPR036390">
    <property type="entry name" value="WH_DNA-bd_sf"/>
</dbReference>
<accession>A0A1I4DFZ7</accession>
<dbReference type="AlphaFoldDB" id="A0A1I4DFZ7"/>
<keyword evidence="2" id="KW-0805">Transcription regulation</keyword>
<evidence type="ECO:0000313" key="7">
    <source>
        <dbReference type="Proteomes" id="UP000198851"/>
    </source>
</evidence>
<dbReference type="Pfam" id="PF00126">
    <property type="entry name" value="HTH_1"/>
    <property type="match status" value="1"/>
</dbReference>
<organism evidence="6 7">
    <name type="scientific">Shimia haliotis</name>
    <dbReference type="NCBI Taxonomy" id="1280847"/>
    <lineage>
        <taxon>Bacteria</taxon>
        <taxon>Pseudomonadati</taxon>
        <taxon>Pseudomonadota</taxon>
        <taxon>Alphaproteobacteria</taxon>
        <taxon>Rhodobacterales</taxon>
        <taxon>Roseobacteraceae</taxon>
    </lineage>
</organism>
<feature type="domain" description="HTH lysR-type" evidence="5">
    <location>
        <begin position="8"/>
        <end position="65"/>
    </location>
</feature>
<dbReference type="PROSITE" id="PS50931">
    <property type="entry name" value="HTH_LYSR"/>
    <property type="match status" value="1"/>
</dbReference>
<dbReference type="OrthoDB" id="9798121at2"/>
<dbReference type="Gene3D" id="3.40.190.290">
    <property type="match status" value="1"/>
</dbReference>
<dbReference type="Proteomes" id="UP000198851">
    <property type="component" value="Unassembled WGS sequence"/>
</dbReference>